<gene>
    <name evidence="7" type="ORF">EVOR1521_LOCUS1813</name>
</gene>
<dbReference type="Gene3D" id="1.10.238.10">
    <property type="entry name" value="EF-hand"/>
    <property type="match status" value="2"/>
</dbReference>
<evidence type="ECO:0000259" key="6">
    <source>
        <dbReference type="PROSITE" id="PS50222"/>
    </source>
</evidence>
<dbReference type="FunFam" id="1.10.238.10:FF:000001">
    <property type="entry name" value="Calmodulin 1"/>
    <property type="match status" value="1"/>
</dbReference>
<dbReference type="Proteomes" id="UP001178507">
    <property type="component" value="Unassembled WGS sequence"/>
</dbReference>
<evidence type="ECO:0000256" key="1">
    <source>
        <dbReference type="ARBA" id="ARBA00004245"/>
    </source>
</evidence>
<sequence length="145" mass="16563">MSGDVLQEIKAAFDICDTTGSGEINAKELHLVMRKLGFKDSFEEVDRMIAQADDGSGTMNFGKFRCMVGRKMTERKPRVEIAFQQFDPEKHGFITVQKLKRVARSLGEDLRDAELQDMINLADKDGDGVVSREDFMSFMKERDMW</sequence>
<dbReference type="PROSITE" id="PS00018">
    <property type="entry name" value="EF_HAND_1"/>
    <property type="match status" value="1"/>
</dbReference>
<feature type="domain" description="EF-hand" evidence="6">
    <location>
        <begin position="110"/>
        <end position="145"/>
    </location>
</feature>
<keyword evidence="5" id="KW-0206">Cytoskeleton</keyword>
<keyword evidence="4" id="KW-0106">Calcium</keyword>
<keyword evidence="3" id="KW-0677">Repeat</keyword>
<dbReference type="PROSITE" id="PS50222">
    <property type="entry name" value="EF_HAND_2"/>
    <property type="match status" value="3"/>
</dbReference>
<dbReference type="InterPro" id="IPR050230">
    <property type="entry name" value="CALM/Myosin/TropC-like"/>
</dbReference>
<keyword evidence="5" id="KW-0963">Cytoplasm</keyword>
<dbReference type="CDD" id="cd00051">
    <property type="entry name" value="EFh"/>
    <property type="match status" value="2"/>
</dbReference>
<dbReference type="SMART" id="SM00054">
    <property type="entry name" value="EFh"/>
    <property type="match status" value="4"/>
</dbReference>
<dbReference type="GO" id="GO:0005509">
    <property type="term" value="F:calcium ion binding"/>
    <property type="evidence" value="ECO:0007669"/>
    <property type="project" value="InterPro"/>
</dbReference>
<keyword evidence="8" id="KW-1185">Reference proteome</keyword>
<evidence type="ECO:0000313" key="8">
    <source>
        <dbReference type="Proteomes" id="UP001178507"/>
    </source>
</evidence>
<organism evidence="7 8">
    <name type="scientific">Effrenium voratum</name>
    <dbReference type="NCBI Taxonomy" id="2562239"/>
    <lineage>
        <taxon>Eukaryota</taxon>
        <taxon>Sar</taxon>
        <taxon>Alveolata</taxon>
        <taxon>Dinophyceae</taxon>
        <taxon>Suessiales</taxon>
        <taxon>Symbiodiniaceae</taxon>
        <taxon>Effrenium</taxon>
    </lineage>
</organism>
<dbReference type="PANTHER" id="PTHR23048">
    <property type="entry name" value="MYOSIN LIGHT CHAIN 1, 3"/>
    <property type="match status" value="1"/>
</dbReference>
<evidence type="ECO:0000256" key="5">
    <source>
        <dbReference type="ARBA" id="ARBA00023212"/>
    </source>
</evidence>
<dbReference type="SUPFAM" id="SSF47473">
    <property type="entry name" value="EF-hand"/>
    <property type="match status" value="1"/>
</dbReference>
<comment type="similarity">
    <text evidence="2">Belongs to the centrin family.</text>
</comment>
<evidence type="ECO:0000256" key="3">
    <source>
        <dbReference type="ARBA" id="ARBA00022737"/>
    </source>
</evidence>
<reference evidence="7" key="1">
    <citation type="submission" date="2023-08" db="EMBL/GenBank/DDBJ databases">
        <authorList>
            <person name="Chen Y."/>
            <person name="Shah S."/>
            <person name="Dougan E. K."/>
            <person name="Thang M."/>
            <person name="Chan C."/>
        </authorList>
    </citation>
    <scope>NUCLEOTIDE SEQUENCE</scope>
</reference>
<dbReference type="InterPro" id="IPR011992">
    <property type="entry name" value="EF-hand-dom_pair"/>
</dbReference>
<dbReference type="GO" id="GO:0016460">
    <property type="term" value="C:myosin II complex"/>
    <property type="evidence" value="ECO:0007669"/>
    <property type="project" value="TreeGrafter"/>
</dbReference>
<comment type="subcellular location">
    <subcellularLocation>
        <location evidence="1">Cytoplasm</location>
        <location evidence="1">Cytoskeleton</location>
    </subcellularLocation>
</comment>
<evidence type="ECO:0000256" key="4">
    <source>
        <dbReference type="ARBA" id="ARBA00022837"/>
    </source>
</evidence>
<feature type="domain" description="EF-hand" evidence="6">
    <location>
        <begin position="4"/>
        <end position="39"/>
    </location>
</feature>
<dbReference type="Pfam" id="PF13499">
    <property type="entry name" value="EF-hand_7"/>
    <property type="match status" value="1"/>
</dbReference>
<dbReference type="EMBL" id="CAUJNA010000084">
    <property type="protein sequence ID" value="CAJ1371515.1"/>
    <property type="molecule type" value="Genomic_DNA"/>
</dbReference>
<name>A0AA36HMV5_9DINO</name>
<comment type="caution">
    <text evidence="7">The sequence shown here is derived from an EMBL/GenBank/DDBJ whole genome shotgun (WGS) entry which is preliminary data.</text>
</comment>
<proteinExistence type="inferred from homology"/>
<dbReference type="Pfam" id="PF13405">
    <property type="entry name" value="EF-hand_6"/>
    <property type="match status" value="1"/>
</dbReference>
<accession>A0AA36HMV5</accession>
<dbReference type="PANTHER" id="PTHR23048:SF59">
    <property type="entry name" value="EF-HAND SUPERFAMILY PROTEIN"/>
    <property type="match status" value="1"/>
</dbReference>
<evidence type="ECO:0000256" key="2">
    <source>
        <dbReference type="ARBA" id="ARBA00005253"/>
    </source>
</evidence>
<feature type="domain" description="EF-hand" evidence="6">
    <location>
        <begin position="74"/>
        <end position="109"/>
    </location>
</feature>
<protein>
    <recommendedName>
        <fullName evidence="6">EF-hand domain-containing protein</fullName>
    </recommendedName>
</protein>
<dbReference type="InterPro" id="IPR018247">
    <property type="entry name" value="EF_Hand_1_Ca_BS"/>
</dbReference>
<evidence type="ECO:0000313" key="7">
    <source>
        <dbReference type="EMBL" id="CAJ1371515.1"/>
    </source>
</evidence>
<dbReference type="AlphaFoldDB" id="A0AA36HMV5"/>
<dbReference type="InterPro" id="IPR002048">
    <property type="entry name" value="EF_hand_dom"/>
</dbReference>